<comment type="caution">
    <text evidence="1">The sequence shown here is derived from an EMBL/GenBank/DDBJ whole genome shotgun (WGS) entry which is preliminary data.</text>
</comment>
<gene>
    <name evidence="1" type="ORF">SDC9_96285</name>
</gene>
<reference evidence="1" key="1">
    <citation type="submission" date="2019-08" db="EMBL/GenBank/DDBJ databases">
        <authorList>
            <person name="Kucharzyk K."/>
            <person name="Murdoch R.W."/>
            <person name="Higgins S."/>
            <person name="Loffler F."/>
        </authorList>
    </citation>
    <scope>NUCLEOTIDE SEQUENCE</scope>
</reference>
<sequence length="288" mass="30779">MAIQAIQTTNGRDTWDGAGVFKDGELKYLVMGAKSKEEAKDAVLADAPTEKDGLPRTGFRFESYGDGGEIEMTVLYGKEDSSSDSGGSEVDDPTVSFDCSGGSKHLTFSVAEQVQVFGEERIDAGGAIGWNGKTGSEMEITGVDVPIGQLRESYGKWFKLSSITTARKREWSSLVGKTNDALFKGWKAGEAMFLGCSYSGNADSGATVLVTFNFQIQENEDDAVVNGNSCGAKTGFEVLSAIAKTETEEVIIDIFKEEPELRPKVVIKAIHKSTVCKSGDFGQLGIGS</sequence>
<evidence type="ECO:0000313" key="1">
    <source>
        <dbReference type="EMBL" id="MPM49555.1"/>
    </source>
</evidence>
<dbReference type="EMBL" id="VSSQ01012576">
    <property type="protein sequence ID" value="MPM49555.1"/>
    <property type="molecule type" value="Genomic_DNA"/>
</dbReference>
<dbReference type="AlphaFoldDB" id="A0A645A8N7"/>
<organism evidence="1">
    <name type="scientific">bioreactor metagenome</name>
    <dbReference type="NCBI Taxonomy" id="1076179"/>
    <lineage>
        <taxon>unclassified sequences</taxon>
        <taxon>metagenomes</taxon>
        <taxon>ecological metagenomes</taxon>
    </lineage>
</organism>
<proteinExistence type="predicted"/>
<accession>A0A645A8N7</accession>
<protein>
    <submittedName>
        <fullName evidence="1">Uncharacterized protein</fullName>
    </submittedName>
</protein>
<name>A0A645A8N7_9ZZZZ</name>